<dbReference type="RefSeq" id="WP_169501664.1">
    <property type="nucleotide sequence ID" value="NZ_JABBFZ010000043.1"/>
</dbReference>
<organism evidence="1 2">
    <name type="scientific">Paraburkholderia antibiotica</name>
    <dbReference type="NCBI Taxonomy" id="2728839"/>
    <lineage>
        <taxon>Bacteria</taxon>
        <taxon>Pseudomonadati</taxon>
        <taxon>Pseudomonadota</taxon>
        <taxon>Betaproteobacteria</taxon>
        <taxon>Burkholderiales</taxon>
        <taxon>Burkholderiaceae</taxon>
        <taxon>Paraburkholderia</taxon>
    </lineage>
</organism>
<evidence type="ECO:0000313" key="2">
    <source>
        <dbReference type="Proteomes" id="UP000583127"/>
    </source>
</evidence>
<gene>
    <name evidence="1" type="ORF">HHL14_32320</name>
</gene>
<comment type="caution">
    <text evidence="1">The sequence shown here is derived from an EMBL/GenBank/DDBJ whole genome shotgun (WGS) entry which is preliminary data.</text>
</comment>
<proteinExistence type="predicted"/>
<accession>A0A7Y0A305</accession>
<sequence>MKHVDSISKVITDKPTLPNRFISEDYDRFLFFDFFLRENFEFFKALQDATVHRQGIDVYCANTLSLLTKIYSQENWAERFEVLDDELANAGNPFGLIVASSERRWVMVQDIPVNWGILAFRSDDAEMMSIFEALKGDWFLSLGDFVEAQHDPRSVLREAFDGDFINQIVRNYGV</sequence>
<evidence type="ECO:0000313" key="1">
    <source>
        <dbReference type="EMBL" id="NML35488.1"/>
    </source>
</evidence>
<keyword evidence="2" id="KW-1185">Reference proteome</keyword>
<protein>
    <submittedName>
        <fullName evidence="1">Uncharacterized protein</fullName>
    </submittedName>
</protein>
<reference evidence="1 2" key="1">
    <citation type="submission" date="2020-04" db="EMBL/GenBank/DDBJ databases">
        <title>Paraburkholderia sp. G-4-1-8 isolated from soil.</title>
        <authorList>
            <person name="Dahal R.H."/>
        </authorList>
    </citation>
    <scope>NUCLEOTIDE SEQUENCE [LARGE SCALE GENOMIC DNA]</scope>
    <source>
        <strain evidence="1 2">G-4-1-8</strain>
    </source>
</reference>
<name>A0A7Y0A305_9BURK</name>
<dbReference type="EMBL" id="JABBFZ010000043">
    <property type="protein sequence ID" value="NML35488.1"/>
    <property type="molecule type" value="Genomic_DNA"/>
</dbReference>
<dbReference type="AlphaFoldDB" id="A0A7Y0A305"/>
<dbReference type="Proteomes" id="UP000583127">
    <property type="component" value="Unassembled WGS sequence"/>
</dbReference>